<name>A0A084JIB4_9CLOT</name>
<dbReference type="EMBL" id="JPMD01000001">
    <property type="protein sequence ID" value="KEZ88698.1"/>
    <property type="molecule type" value="Genomic_DNA"/>
</dbReference>
<gene>
    <name evidence="2" type="ORF">IO99_00520</name>
</gene>
<accession>A0A084JIB4</accession>
<dbReference type="STRING" id="318464.IO99_00520"/>
<dbReference type="AlphaFoldDB" id="A0A084JIB4"/>
<reference evidence="2 3" key="1">
    <citation type="submission" date="2014-07" db="EMBL/GenBank/DDBJ databases">
        <title>Draft genome of Clostridium sulfidigenes 113A isolated from sediments associated with methane hydrate from Krishna Godavari basin.</title>
        <authorList>
            <person name="Honkalas V.S."/>
            <person name="Dabir A.P."/>
            <person name="Arora P."/>
            <person name="Dhakephalkar P.K."/>
        </authorList>
    </citation>
    <scope>NUCLEOTIDE SEQUENCE [LARGE SCALE GENOMIC DNA]</scope>
    <source>
        <strain evidence="2 3">113A</strain>
    </source>
</reference>
<comment type="caution">
    <text evidence="2">The sequence shown here is derived from an EMBL/GenBank/DDBJ whole genome shotgun (WGS) entry which is preliminary data.</text>
</comment>
<evidence type="ECO:0000259" key="1">
    <source>
        <dbReference type="Pfam" id="PF14280"/>
    </source>
</evidence>
<dbReference type="RefSeq" id="WP_051823791.1">
    <property type="nucleotide sequence ID" value="NZ_JPMD01000001.1"/>
</dbReference>
<dbReference type="Proteomes" id="UP000028542">
    <property type="component" value="Unassembled WGS sequence"/>
</dbReference>
<feature type="domain" description="DUF4365" evidence="1">
    <location>
        <begin position="24"/>
        <end position="174"/>
    </location>
</feature>
<keyword evidence="3" id="KW-1185">Reference proteome</keyword>
<protein>
    <recommendedName>
        <fullName evidence="1">DUF4365 domain-containing protein</fullName>
    </recommendedName>
</protein>
<evidence type="ECO:0000313" key="3">
    <source>
        <dbReference type="Proteomes" id="UP000028542"/>
    </source>
</evidence>
<dbReference type="eggNOG" id="ENOG5032SMW">
    <property type="taxonomic scope" value="Bacteria"/>
</dbReference>
<dbReference type="InterPro" id="IPR025375">
    <property type="entry name" value="DUF4365"/>
</dbReference>
<proteinExistence type="predicted"/>
<evidence type="ECO:0000313" key="2">
    <source>
        <dbReference type="EMBL" id="KEZ88698.1"/>
    </source>
</evidence>
<dbReference type="Pfam" id="PF14280">
    <property type="entry name" value="DUF4365"/>
    <property type="match status" value="1"/>
</dbReference>
<organism evidence="2 3">
    <name type="scientific">Clostridium sulfidigenes</name>
    <dbReference type="NCBI Taxonomy" id="318464"/>
    <lineage>
        <taxon>Bacteria</taxon>
        <taxon>Bacillati</taxon>
        <taxon>Bacillota</taxon>
        <taxon>Clostridia</taxon>
        <taxon>Eubacteriales</taxon>
        <taxon>Clostridiaceae</taxon>
        <taxon>Clostridium</taxon>
    </lineage>
</organism>
<sequence>MGNIESTIEYIEDTITEQHIKEGISKEYVKAIAYYTGLNIKEYEYDYGIDGTFSGVKVRDGRIVSNGFNLDFQLKASVNVVEEGDAVKYNLEAKNYNDLVDEETGTPRILILYKLPRDKETWINVNKDKTIFNCCAWWCYLRGKEPTNNKEKKTIRIPKNQQFDEKSLKQLMNQVMRGELI</sequence>